<dbReference type="InterPro" id="IPR007278">
    <property type="entry name" value="DUF397"/>
</dbReference>
<organism evidence="2 3">
    <name type="scientific">Sphaerisporangium krabiense</name>
    <dbReference type="NCBI Taxonomy" id="763782"/>
    <lineage>
        <taxon>Bacteria</taxon>
        <taxon>Bacillati</taxon>
        <taxon>Actinomycetota</taxon>
        <taxon>Actinomycetes</taxon>
        <taxon>Streptosporangiales</taxon>
        <taxon>Streptosporangiaceae</taxon>
        <taxon>Sphaerisporangium</taxon>
    </lineage>
</organism>
<keyword evidence="3" id="KW-1185">Reference proteome</keyword>
<accession>A0A7W8Z0V3</accession>
<evidence type="ECO:0000313" key="3">
    <source>
        <dbReference type="Proteomes" id="UP000588112"/>
    </source>
</evidence>
<dbReference type="EMBL" id="JACHBR010000001">
    <property type="protein sequence ID" value="MBB5625392.1"/>
    <property type="molecule type" value="Genomic_DNA"/>
</dbReference>
<evidence type="ECO:0000259" key="1">
    <source>
        <dbReference type="Pfam" id="PF04149"/>
    </source>
</evidence>
<dbReference type="Pfam" id="PF04149">
    <property type="entry name" value="DUF397"/>
    <property type="match status" value="1"/>
</dbReference>
<proteinExistence type="predicted"/>
<comment type="caution">
    <text evidence="2">The sequence shown here is derived from an EMBL/GenBank/DDBJ whole genome shotgun (WGS) entry which is preliminary data.</text>
</comment>
<gene>
    <name evidence="2" type="ORF">BJ981_001091</name>
</gene>
<sequence length="111" mass="12134">MQRRMARPSPLDLLIMAWPCLVEHGQQHDPATRCDPIRDAHGELVEVEPKFRTCPRVAWPPDRPAVEVASNLLALVAVRDSKNLAAPALVVAPAAWPAFLGDLKKLGSLDA</sequence>
<evidence type="ECO:0000313" key="2">
    <source>
        <dbReference type="EMBL" id="MBB5625392.1"/>
    </source>
</evidence>
<name>A0A7W8Z0V3_9ACTN</name>
<dbReference type="RefSeq" id="WP_204070433.1">
    <property type="nucleotide sequence ID" value="NZ_BOOS01000032.1"/>
</dbReference>
<dbReference type="AlphaFoldDB" id="A0A7W8Z0V3"/>
<reference evidence="2 3" key="1">
    <citation type="submission" date="2020-08" db="EMBL/GenBank/DDBJ databases">
        <title>Sequencing the genomes of 1000 actinobacteria strains.</title>
        <authorList>
            <person name="Klenk H.-P."/>
        </authorList>
    </citation>
    <scope>NUCLEOTIDE SEQUENCE [LARGE SCALE GENOMIC DNA]</scope>
    <source>
        <strain evidence="2 3">DSM 45790</strain>
    </source>
</reference>
<protein>
    <recommendedName>
        <fullName evidence="1">DUF397 domain-containing protein</fullName>
    </recommendedName>
</protein>
<feature type="domain" description="DUF397" evidence="1">
    <location>
        <begin position="66"/>
        <end position="104"/>
    </location>
</feature>
<dbReference type="Proteomes" id="UP000588112">
    <property type="component" value="Unassembled WGS sequence"/>
</dbReference>